<organism evidence="1">
    <name type="scientific">hydrothermal vent metagenome</name>
    <dbReference type="NCBI Taxonomy" id="652676"/>
    <lineage>
        <taxon>unclassified sequences</taxon>
        <taxon>metagenomes</taxon>
        <taxon>ecological metagenomes</taxon>
    </lineage>
</organism>
<proteinExistence type="predicted"/>
<reference evidence="1" key="1">
    <citation type="submission" date="2015-10" db="EMBL/GenBank/DDBJ databases">
        <authorList>
            <person name="Gilbert D.G."/>
        </authorList>
    </citation>
    <scope>NUCLEOTIDE SEQUENCE</scope>
</reference>
<dbReference type="Gene3D" id="3.40.50.1860">
    <property type="match status" value="1"/>
</dbReference>
<dbReference type="InterPro" id="IPR001920">
    <property type="entry name" value="Asp/Glu_race"/>
</dbReference>
<dbReference type="AlphaFoldDB" id="A0A160V8L4"/>
<evidence type="ECO:0000313" key="1">
    <source>
        <dbReference type="EMBL" id="CUV02324.1"/>
    </source>
</evidence>
<dbReference type="GO" id="GO:0016855">
    <property type="term" value="F:racemase and epimerase activity, acting on amino acids and derivatives"/>
    <property type="evidence" value="ECO:0007669"/>
    <property type="project" value="InterPro"/>
</dbReference>
<gene>
    <name evidence="1" type="ORF">MGWOODY_Clf872</name>
</gene>
<name>A0A160V8L4_9ZZZZ</name>
<sequence length="57" mass="5878">MIVSPPNTVVEVELAQMAAEGVSIHAARLGLPEGLAGQLGADVVRQTNDDLPGRLSL</sequence>
<accession>A0A160V8L4</accession>
<protein>
    <submittedName>
        <fullName evidence="1">Uncharacterized protein</fullName>
    </submittedName>
</protein>
<dbReference type="EMBL" id="FAXA01000227">
    <property type="protein sequence ID" value="CUV02324.1"/>
    <property type="molecule type" value="Genomic_DNA"/>
</dbReference>